<dbReference type="RefSeq" id="WP_339586356.1">
    <property type="nucleotide sequence ID" value="NZ_JBBHJZ010000001.1"/>
</dbReference>
<comment type="caution">
    <text evidence="8">The sequence shown here is derived from an EMBL/GenBank/DDBJ whole genome shotgun (WGS) entry which is preliminary data.</text>
</comment>
<evidence type="ECO:0000259" key="7">
    <source>
        <dbReference type="PROSITE" id="PS51007"/>
    </source>
</evidence>
<name>A0ABU8RTN5_9SPHN</name>
<evidence type="ECO:0000256" key="5">
    <source>
        <dbReference type="ARBA" id="ARBA00023004"/>
    </source>
</evidence>
<sequence>MLVAAGCATVSLAAGPAGDPVKGKTIFARCMACHKIDASNTSGLGPNLNRVVGRRAGAVAGFRYSPAMMASGRVWNEAALDAYLAAPARNIPGNRMVFPGLANPVDRQNVIAYIRSAAK</sequence>
<reference evidence="8 9" key="1">
    <citation type="submission" date="2024-03" db="EMBL/GenBank/DDBJ databases">
        <authorList>
            <person name="Jo J.-H."/>
        </authorList>
    </citation>
    <scope>NUCLEOTIDE SEQUENCE [LARGE SCALE GENOMIC DNA]</scope>
    <source>
        <strain evidence="8 9">PS1R-30</strain>
    </source>
</reference>
<dbReference type="InterPro" id="IPR009056">
    <property type="entry name" value="Cyt_c-like_dom"/>
</dbReference>
<dbReference type="Pfam" id="PF00034">
    <property type="entry name" value="Cytochrom_C"/>
    <property type="match status" value="1"/>
</dbReference>
<keyword evidence="5 6" id="KW-0408">Iron</keyword>
<evidence type="ECO:0000313" key="9">
    <source>
        <dbReference type="Proteomes" id="UP001361239"/>
    </source>
</evidence>
<evidence type="ECO:0000313" key="8">
    <source>
        <dbReference type="EMBL" id="MEJ5976445.1"/>
    </source>
</evidence>
<dbReference type="InterPro" id="IPR002327">
    <property type="entry name" value="Cyt_c_1A/1B"/>
</dbReference>
<keyword evidence="2 6" id="KW-0349">Heme</keyword>
<dbReference type="PANTHER" id="PTHR11961">
    <property type="entry name" value="CYTOCHROME C"/>
    <property type="match status" value="1"/>
</dbReference>
<dbReference type="Gene3D" id="1.10.760.10">
    <property type="entry name" value="Cytochrome c-like domain"/>
    <property type="match status" value="1"/>
</dbReference>
<protein>
    <submittedName>
        <fullName evidence="8">Cytochrome c family protein</fullName>
    </submittedName>
</protein>
<evidence type="ECO:0000256" key="4">
    <source>
        <dbReference type="ARBA" id="ARBA00022982"/>
    </source>
</evidence>
<dbReference type="SUPFAM" id="SSF46626">
    <property type="entry name" value="Cytochrome c"/>
    <property type="match status" value="1"/>
</dbReference>
<keyword evidence="1" id="KW-0813">Transport</keyword>
<organism evidence="8 9">
    <name type="scientific">Novosphingobium anseongense</name>
    <dbReference type="NCBI Taxonomy" id="3133436"/>
    <lineage>
        <taxon>Bacteria</taxon>
        <taxon>Pseudomonadati</taxon>
        <taxon>Pseudomonadota</taxon>
        <taxon>Alphaproteobacteria</taxon>
        <taxon>Sphingomonadales</taxon>
        <taxon>Sphingomonadaceae</taxon>
        <taxon>Novosphingobium</taxon>
    </lineage>
</organism>
<evidence type="ECO:0000256" key="6">
    <source>
        <dbReference type="PROSITE-ProRule" id="PRU00433"/>
    </source>
</evidence>
<dbReference type="InterPro" id="IPR036909">
    <property type="entry name" value="Cyt_c-like_dom_sf"/>
</dbReference>
<proteinExistence type="predicted"/>
<keyword evidence="9" id="KW-1185">Reference proteome</keyword>
<keyword evidence="4" id="KW-0249">Electron transport</keyword>
<evidence type="ECO:0000256" key="1">
    <source>
        <dbReference type="ARBA" id="ARBA00022448"/>
    </source>
</evidence>
<keyword evidence="3 6" id="KW-0479">Metal-binding</keyword>
<evidence type="ECO:0000256" key="2">
    <source>
        <dbReference type="ARBA" id="ARBA00022617"/>
    </source>
</evidence>
<gene>
    <name evidence="8" type="ORF">WG901_07355</name>
</gene>
<dbReference type="PROSITE" id="PS51007">
    <property type="entry name" value="CYTC"/>
    <property type="match status" value="1"/>
</dbReference>
<dbReference type="EMBL" id="JBBHJZ010000001">
    <property type="protein sequence ID" value="MEJ5976445.1"/>
    <property type="molecule type" value="Genomic_DNA"/>
</dbReference>
<evidence type="ECO:0000256" key="3">
    <source>
        <dbReference type="ARBA" id="ARBA00022723"/>
    </source>
</evidence>
<dbReference type="PRINTS" id="PR00604">
    <property type="entry name" value="CYTCHRMECIAB"/>
</dbReference>
<accession>A0ABU8RTN5</accession>
<feature type="domain" description="Cytochrome c" evidence="7">
    <location>
        <begin position="18"/>
        <end position="118"/>
    </location>
</feature>
<dbReference type="Proteomes" id="UP001361239">
    <property type="component" value="Unassembled WGS sequence"/>
</dbReference>